<keyword evidence="3" id="KW-1185">Reference proteome</keyword>
<gene>
    <name evidence="2" type="ORF">A8C75_20725</name>
</gene>
<dbReference type="STRING" id="1821621.A8C75_20725"/>
<proteinExistence type="predicted"/>
<dbReference type="InterPro" id="IPR000073">
    <property type="entry name" value="AB_hydrolase_1"/>
</dbReference>
<dbReference type="KEGG" id="mars:A8C75_20725"/>
<dbReference type="GO" id="GO:0016020">
    <property type="term" value="C:membrane"/>
    <property type="evidence" value="ECO:0007669"/>
    <property type="project" value="TreeGrafter"/>
</dbReference>
<sequence>MGCIRTGKGPVLVLVHGFLSGLSYWHKQVENFSSHFDVIALDLPGYGGETRTTGPARIEDFADCVLHQLDKLGVENFYLMGHSMGGMIAQEIALKAPDRVTRLVLYCTGPNGRLPGRFEPLEESIRKVCERGTEEPARYTVPTWFTLGTEDPDCQEGIEMALQVSRQTYINGLKAMGGWSAEQRLGSIRAQTLVLWADRDRTYMWQQPEALWKGIKGANLAVIPQCAHNAHLEKSHVFNQIVFDFINRRDG</sequence>
<evidence type="ECO:0000259" key="1">
    <source>
        <dbReference type="Pfam" id="PF00561"/>
    </source>
</evidence>
<reference evidence="3" key="1">
    <citation type="submission" date="2016-05" db="EMBL/GenBank/DDBJ databases">
        <authorList>
            <person name="Baek K."/>
            <person name="Yang S.-J."/>
        </authorList>
    </citation>
    <scope>NUCLEOTIDE SEQUENCE [LARGE SCALE GENOMIC DNA]</scope>
    <source>
        <strain evidence="3">ST58-10</strain>
    </source>
</reference>
<dbReference type="Proteomes" id="UP000078070">
    <property type="component" value="Chromosome"/>
</dbReference>
<protein>
    <submittedName>
        <fullName evidence="2">Alpha/beta hydrolase</fullName>
    </submittedName>
</protein>
<dbReference type="AlphaFoldDB" id="A0A1A9F487"/>
<evidence type="ECO:0000313" key="2">
    <source>
        <dbReference type="EMBL" id="ANG64661.1"/>
    </source>
</evidence>
<name>A0A1A9F487_9GAMM</name>
<dbReference type="SUPFAM" id="SSF53474">
    <property type="entry name" value="alpha/beta-Hydrolases"/>
    <property type="match status" value="1"/>
</dbReference>
<dbReference type="PANTHER" id="PTHR43798">
    <property type="entry name" value="MONOACYLGLYCEROL LIPASE"/>
    <property type="match status" value="1"/>
</dbReference>
<dbReference type="OrthoDB" id="2086224at2"/>
<evidence type="ECO:0000313" key="3">
    <source>
        <dbReference type="Proteomes" id="UP000078070"/>
    </source>
</evidence>
<reference evidence="2 3" key="2">
    <citation type="journal article" date="2018" name="Int. J. Syst. Evol. Microbiol.">
        <title>Marinobacterium aestuarii sp. nov., a benzene-degrading marine bacterium isolated from estuary sediment.</title>
        <authorList>
            <person name="Bae S.S."/>
            <person name="Jung J."/>
            <person name="Chung D."/>
            <person name="Baek K."/>
        </authorList>
    </citation>
    <scope>NUCLEOTIDE SEQUENCE [LARGE SCALE GENOMIC DNA]</scope>
    <source>
        <strain evidence="2 3">ST58-10</strain>
    </source>
</reference>
<dbReference type="Gene3D" id="3.40.50.1820">
    <property type="entry name" value="alpha/beta hydrolase"/>
    <property type="match status" value="1"/>
</dbReference>
<accession>A0A1A9F487</accession>
<dbReference type="GO" id="GO:0016787">
    <property type="term" value="F:hydrolase activity"/>
    <property type="evidence" value="ECO:0007669"/>
    <property type="project" value="UniProtKB-KW"/>
</dbReference>
<feature type="domain" description="AB hydrolase-1" evidence="1">
    <location>
        <begin position="10"/>
        <end position="108"/>
    </location>
</feature>
<dbReference type="EMBL" id="CP015839">
    <property type="protein sequence ID" value="ANG64661.1"/>
    <property type="molecule type" value="Genomic_DNA"/>
</dbReference>
<dbReference type="RefSeq" id="WP_067386259.1">
    <property type="nucleotide sequence ID" value="NZ_CP015839.1"/>
</dbReference>
<dbReference type="PANTHER" id="PTHR43798:SF33">
    <property type="entry name" value="HYDROLASE, PUTATIVE (AFU_ORTHOLOGUE AFUA_2G14860)-RELATED"/>
    <property type="match status" value="1"/>
</dbReference>
<dbReference type="Pfam" id="PF00561">
    <property type="entry name" value="Abhydrolase_1"/>
    <property type="match status" value="1"/>
</dbReference>
<dbReference type="InterPro" id="IPR050266">
    <property type="entry name" value="AB_hydrolase_sf"/>
</dbReference>
<dbReference type="InterPro" id="IPR029058">
    <property type="entry name" value="AB_hydrolase_fold"/>
</dbReference>
<keyword evidence="2" id="KW-0378">Hydrolase</keyword>
<dbReference type="PRINTS" id="PR00111">
    <property type="entry name" value="ABHYDROLASE"/>
</dbReference>
<organism evidence="2 3">
    <name type="scientific">Marinobacterium aestuarii</name>
    <dbReference type="NCBI Taxonomy" id="1821621"/>
    <lineage>
        <taxon>Bacteria</taxon>
        <taxon>Pseudomonadati</taxon>
        <taxon>Pseudomonadota</taxon>
        <taxon>Gammaproteobacteria</taxon>
        <taxon>Oceanospirillales</taxon>
        <taxon>Oceanospirillaceae</taxon>
        <taxon>Marinobacterium</taxon>
    </lineage>
</organism>